<protein>
    <submittedName>
        <fullName evidence="14">Uncharacterized protein</fullName>
    </submittedName>
</protein>
<feature type="domain" description="Ubiquitin-like" evidence="11">
    <location>
        <begin position="77"/>
        <end position="152"/>
    </location>
</feature>
<dbReference type="InterPro" id="IPR019956">
    <property type="entry name" value="Ubiquitin_dom"/>
</dbReference>
<evidence type="ECO:0000256" key="5">
    <source>
        <dbReference type="ARBA" id="ARBA00022499"/>
    </source>
</evidence>
<keyword evidence="5" id="KW-1017">Isopeptide bond</keyword>
<feature type="domain" description="RING-type" evidence="12">
    <location>
        <begin position="712"/>
        <end position="751"/>
    </location>
</feature>
<evidence type="ECO:0000256" key="10">
    <source>
        <dbReference type="SAM" id="MobiDB-lite"/>
    </source>
</evidence>
<feature type="domain" description="Ubiquitin-like" evidence="11">
    <location>
        <begin position="153"/>
        <end position="228"/>
    </location>
</feature>
<dbReference type="PANTHER" id="PTHR10666">
    <property type="entry name" value="UBIQUITIN"/>
    <property type="match status" value="1"/>
</dbReference>
<dbReference type="CDD" id="cd16457">
    <property type="entry name" value="RING-H2_BRAP2"/>
    <property type="match status" value="1"/>
</dbReference>
<evidence type="ECO:0000256" key="6">
    <source>
        <dbReference type="ARBA" id="ARBA00022843"/>
    </source>
</evidence>
<dbReference type="InterPro" id="IPR001607">
    <property type="entry name" value="Znf_UBP"/>
</dbReference>
<dbReference type="Pfam" id="PF07576">
    <property type="entry name" value="BRAP2"/>
    <property type="match status" value="1"/>
</dbReference>
<feature type="region of interest" description="Disordered" evidence="10">
    <location>
        <begin position="1030"/>
        <end position="1069"/>
    </location>
</feature>
<keyword evidence="15" id="KW-1185">Reference proteome</keyword>
<dbReference type="PROSITE" id="PS00299">
    <property type="entry name" value="UBIQUITIN_1"/>
    <property type="match status" value="4"/>
</dbReference>
<evidence type="ECO:0000256" key="8">
    <source>
        <dbReference type="PROSITE-ProRule" id="PRU00502"/>
    </source>
</evidence>
<keyword evidence="4" id="KW-0963">Cytoplasm</keyword>
<evidence type="ECO:0000313" key="14">
    <source>
        <dbReference type="EMBL" id="KAK4241761.1"/>
    </source>
</evidence>
<comment type="subcellular location">
    <subcellularLocation>
        <location evidence="2">Cytoplasm</location>
    </subcellularLocation>
    <subcellularLocation>
        <location evidence="1">Nucleus</location>
    </subcellularLocation>
</comment>
<evidence type="ECO:0000256" key="4">
    <source>
        <dbReference type="ARBA" id="ARBA00022490"/>
    </source>
</evidence>
<dbReference type="SMART" id="SM00290">
    <property type="entry name" value="ZnF_UBP"/>
    <property type="match status" value="1"/>
</dbReference>
<feature type="compositionally biased region" description="Basic and acidic residues" evidence="10">
    <location>
        <begin position="1030"/>
        <end position="1043"/>
    </location>
</feature>
<evidence type="ECO:0000256" key="7">
    <source>
        <dbReference type="ARBA" id="ARBA00023242"/>
    </source>
</evidence>
<dbReference type="InterPro" id="IPR019954">
    <property type="entry name" value="Ubiquitin_CS"/>
</dbReference>
<keyword evidence="8" id="KW-0863">Zinc-finger</keyword>
<comment type="caution">
    <text evidence="14">The sequence shown here is derived from an EMBL/GenBank/DDBJ whole genome shotgun (WGS) entry which is preliminary data.</text>
</comment>
<dbReference type="CDD" id="cd12717">
    <property type="entry name" value="RRM_ETP1"/>
    <property type="match status" value="1"/>
</dbReference>
<keyword evidence="6" id="KW-0832">Ubl conjugation</keyword>
<keyword evidence="9" id="KW-0175">Coiled coil</keyword>
<dbReference type="GO" id="GO:0005737">
    <property type="term" value="C:cytoplasm"/>
    <property type="evidence" value="ECO:0007669"/>
    <property type="project" value="UniProtKB-SubCell"/>
</dbReference>
<dbReference type="GO" id="GO:0008270">
    <property type="term" value="F:zinc ion binding"/>
    <property type="evidence" value="ECO:0007669"/>
    <property type="project" value="UniProtKB-KW"/>
</dbReference>
<dbReference type="SMART" id="SM00213">
    <property type="entry name" value="UBQ"/>
    <property type="match status" value="4"/>
</dbReference>
<evidence type="ECO:0000259" key="11">
    <source>
        <dbReference type="PROSITE" id="PS50053"/>
    </source>
</evidence>
<feature type="compositionally biased region" description="Low complexity" evidence="10">
    <location>
        <begin position="502"/>
        <end position="514"/>
    </location>
</feature>
<reference evidence="14" key="1">
    <citation type="journal article" date="2023" name="Mol. Phylogenet. Evol.">
        <title>Genome-scale phylogeny and comparative genomics of the fungal order Sordariales.</title>
        <authorList>
            <person name="Hensen N."/>
            <person name="Bonometti L."/>
            <person name="Westerberg I."/>
            <person name="Brannstrom I.O."/>
            <person name="Guillou S."/>
            <person name="Cros-Aarteil S."/>
            <person name="Calhoun S."/>
            <person name="Haridas S."/>
            <person name="Kuo A."/>
            <person name="Mondo S."/>
            <person name="Pangilinan J."/>
            <person name="Riley R."/>
            <person name="LaButti K."/>
            <person name="Andreopoulos B."/>
            <person name="Lipzen A."/>
            <person name="Chen C."/>
            <person name="Yan M."/>
            <person name="Daum C."/>
            <person name="Ng V."/>
            <person name="Clum A."/>
            <person name="Steindorff A."/>
            <person name="Ohm R.A."/>
            <person name="Martin F."/>
            <person name="Silar P."/>
            <person name="Natvig D.O."/>
            <person name="Lalanne C."/>
            <person name="Gautier V."/>
            <person name="Ament-Velasquez S.L."/>
            <person name="Kruys A."/>
            <person name="Hutchinson M.I."/>
            <person name="Powell A.J."/>
            <person name="Barry K."/>
            <person name="Miller A.N."/>
            <person name="Grigoriev I.V."/>
            <person name="Debuchy R."/>
            <person name="Gladieux P."/>
            <person name="Hiltunen Thoren M."/>
            <person name="Johannesson H."/>
        </authorList>
    </citation>
    <scope>NUCLEOTIDE SEQUENCE</scope>
    <source>
        <strain evidence="14">CBS 532.94</strain>
    </source>
</reference>
<dbReference type="InterPro" id="IPR029071">
    <property type="entry name" value="Ubiquitin-like_domsf"/>
</dbReference>
<dbReference type="InterPro" id="IPR011422">
    <property type="entry name" value="BRAP2/ETP1_RRM"/>
</dbReference>
<dbReference type="PRINTS" id="PR00348">
    <property type="entry name" value="UBIQUITIN"/>
</dbReference>
<feature type="coiled-coil region" evidence="9">
    <location>
        <begin position="910"/>
        <end position="944"/>
    </location>
</feature>
<dbReference type="Gene3D" id="3.30.40.10">
    <property type="entry name" value="Zinc/RING finger domain, C3HC4 (zinc finger)"/>
    <property type="match status" value="2"/>
</dbReference>
<dbReference type="PROSITE" id="PS50089">
    <property type="entry name" value="ZF_RING_2"/>
    <property type="match status" value="1"/>
</dbReference>
<dbReference type="AlphaFoldDB" id="A0AAN7CGP7"/>
<dbReference type="SUPFAM" id="SSF54236">
    <property type="entry name" value="Ubiquitin-like"/>
    <property type="match status" value="4"/>
</dbReference>
<name>A0AAN7CGP7_9PEZI</name>
<dbReference type="PROSITE" id="PS50271">
    <property type="entry name" value="ZF_UBP"/>
    <property type="match status" value="1"/>
</dbReference>
<evidence type="ECO:0000259" key="13">
    <source>
        <dbReference type="PROSITE" id="PS50271"/>
    </source>
</evidence>
<reference evidence="14" key="2">
    <citation type="submission" date="2023-05" db="EMBL/GenBank/DDBJ databases">
        <authorList>
            <consortium name="Lawrence Berkeley National Laboratory"/>
            <person name="Steindorff A."/>
            <person name="Hensen N."/>
            <person name="Bonometti L."/>
            <person name="Westerberg I."/>
            <person name="Brannstrom I.O."/>
            <person name="Guillou S."/>
            <person name="Cros-Aarteil S."/>
            <person name="Calhoun S."/>
            <person name="Haridas S."/>
            <person name="Kuo A."/>
            <person name="Mondo S."/>
            <person name="Pangilinan J."/>
            <person name="Riley R."/>
            <person name="Labutti K."/>
            <person name="Andreopoulos B."/>
            <person name="Lipzen A."/>
            <person name="Chen C."/>
            <person name="Yanf M."/>
            <person name="Daum C."/>
            <person name="Ng V."/>
            <person name="Clum A."/>
            <person name="Ohm R."/>
            <person name="Martin F."/>
            <person name="Silar P."/>
            <person name="Natvig D."/>
            <person name="Lalanne C."/>
            <person name="Gautier V."/>
            <person name="Ament-Velasquez S.L."/>
            <person name="Kruys A."/>
            <person name="Hutchinson M.I."/>
            <person name="Powell A.J."/>
            <person name="Barry K."/>
            <person name="Miller A.N."/>
            <person name="Grigoriev I.V."/>
            <person name="Debuchy R."/>
            <person name="Gladieux P."/>
            <person name="Thoren M.H."/>
            <person name="Johannesson H."/>
        </authorList>
    </citation>
    <scope>NUCLEOTIDE SEQUENCE</scope>
    <source>
        <strain evidence="14">CBS 532.94</strain>
    </source>
</reference>
<evidence type="ECO:0000256" key="2">
    <source>
        <dbReference type="ARBA" id="ARBA00004496"/>
    </source>
</evidence>
<accession>A0AAN7CGP7</accession>
<dbReference type="Gene3D" id="3.10.20.90">
    <property type="entry name" value="Phosphatidylinositol 3-kinase Catalytic Subunit, Chain A, domain 1"/>
    <property type="match status" value="4"/>
</dbReference>
<feature type="domain" description="UBP-type" evidence="13">
    <location>
        <begin position="745"/>
        <end position="856"/>
    </location>
</feature>
<dbReference type="Proteomes" id="UP001303760">
    <property type="component" value="Unassembled WGS sequence"/>
</dbReference>
<keyword evidence="8" id="KW-0862">Zinc</keyword>
<sequence length="1069" mass="118373">MQIFVKTLTGKTITLEVESSDTIDNVKSKIQDKEGIPPDQQRLIFAGKQLEDGRTLSDYNIQKESTLHLVLRLRGGMQIFVKTLTGKTITLEVESSDTIDNVKSKIQDKEGIPPDQQRLIFAGKQLEDGRTLSDYNIQKESTLHLVLRLRGGMQIFVKTLTGKTITLEVESSDTIDNVKSKIQDKEGIPPDQQRLIFAGKQLEDGRTLSDYNIQKESTLHLVLRLRGGMQIFVKTLTGKTITLEVESSDTIDNVKSKIQDKEGIPPDQQRLIFAGKQLEDGRTLSDYNIQKESTLHLVLRLRGGQRNTSRTVPTMPPHYYYHLKFELYATPDPTGNGNYSLTDDSARHGDVWVPSPGASIFDDLPLHPRCPEPTLPRWASHDGDKHDYYNGNSDRAARTYAAAAAAAAAATNSRVIDCGGQRGKSHDTGDNGRNVVRLSESQYRARTQSPPPRVSDGIGPQTAVRDWRFGRISIESFDPAREHEEGAYERRKNMAGKEEGEPSSAMPTPATPAASLGPNLGGMGQATKARYVPLETKNTEAGWGIVHLYREGDESSASDGLPELQDGQQEGNSQGNGGSGGDGEATVLCILAVPSYMSPNDFLGFIGEKWRGDVSHYRMVMTSRMSRYMVLMKFRDPGRARQWRKEFDGKPFDSVETEICHVAFIKSITVETPNRTGRQRKASEGNILATSPVNSLKPFPPPTPNLIELPTCAVCLERMDDTTGLMTILCQHVFHCTCLQTWKGSGCPVCRATNPKPNQDGYDPDNPYSQPFGSGVSNICSNCNCTDDLWICLICGNVGCGRYNGGHAKEHWKLTAHSFSLELETQHVWDYAGDMWVHRLIRDKGDGKIVEFPGSNNANDRQAPGASQEDVVPRAKLDSIGMEYTHLLTSQLESQRVYFEEMVSKAADKAAKASAAAESASAQAAEALKQLAALREEHRVLKEETLPSLERELAREKNRATKSAELARNLGKALREEKEVCAGLMKRIEHLQSEAEATSKAMEQLKAENEELKEMNRDLTMFISGQEKLRELEEEGKVEHGELEEGTVGVAETSNRSKRKGKGKGRGKN</sequence>
<feature type="region of interest" description="Disordered" evidence="10">
    <location>
        <begin position="481"/>
        <end position="514"/>
    </location>
</feature>
<gene>
    <name evidence="14" type="ORF">C8A03DRAFT_40855</name>
</gene>
<dbReference type="CDD" id="cd01803">
    <property type="entry name" value="Ubl_ubiquitin"/>
    <property type="match status" value="4"/>
</dbReference>
<dbReference type="GO" id="GO:0005634">
    <property type="term" value="C:nucleus"/>
    <property type="evidence" value="ECO:0007669"/>
    <property type="project" value="UniProtKB-SubCell"/>
</dbReference>
<keyword evidence="8" id="KW-0479">Metal-binding</keyword>
<comment type="similarity">
    <text evidence="3">Belongs to the ubiquitin family.</text>
</comment>
<feature type="compositionally biased region" description="Basic residues" evidence="10">
    <location>
        <begin position="1056"/>
        <end position="1069"/>
    </location>
</feature>
<evidence type="ECO:0000256" key="3">
    <source>
        <dbReference type="ARBA" id="ARBA00008430"/>
    </source>
</evidence>
<dbReference type="InterPro" id="IPR047243">
    <property type="entry name" value="RING-H2_BRAP2"/>
</dbReference>
<dbReference type="InterPro" id="IPR013083">
    <property type="entry name" value="Znf_RING/FYVE/PHD"/>
</dbReference>
<feature type="region of interest" description="Disordered" evidence="10">
    <location>
        <begin position="553"/>
        <end position="581"/>
    </location>
</feature>
<dbReference type="InterPro" id="IPR000626">
    <property type="entry name" value="Ubiquitin-like_dom"/>
</dbReference>
<evidence type="ECO:0000256" key="9">
    <source>
        <dbReference type="SAM" id="Coils"/>
    </source>
</evidence>
<evidence type="ECO:0000259" key="12">
    <source>
        <dbReference type="PROSITE" id="PS50089"/>
    </source>
</evidence>
<proteinExistence type="inferred from homology"/>
<feature type="domain" description="Ubiquitin-like" evidence="11">
    <location>
        <begin position="1"/>
        <end position="76"/>
    </location>
</feature>
<dbReference type="InterPro" id="IPR050158">
    <property type="entry name" value="Ubiquitin_ubiquitin-like"/>
</dbReference>
<evidence type="ECO:0000256" key="1">
    <source>
        <dbReference type="ARBA" id="ARBA00004123"/>
    </source>
</evidence>
<dbReference type="SUPFAM" id="SSF57850">
    <property type="entry name" value="RING/U-box"/>
    <property type="match status" value="2"/>
</dbReference>
<keyword evidence="7" id="KW-0539">Nucleus</keyword>
<dbReference type="Pfam" id="PF13639">
    <property type="entry name" value="zf-RING_2"/>
    <property type="match status" value="1"/>
</dbReference>
<feature type="coiled-coil region" evidence="9">
    <location>
        <begin position="974"/>
        <end position="1022"/>
    </location>
</feature>
<dbReference type="InterPro" id="IPR001841">
    <property type="entry name" value="Znf_RING"/>
</dbReference>
<dbReference type="Pfam" id="PF02148">
    <property type="entry name" value="zf-UBP"/>
    <property type="match status" value="1"/>
</dbReference>
<feature type="domain" description="Ubiquitin-like" evidence="11">
    <location>
        <begin position="229"/>
        <end position="304"/>
    </location>
</feature>
<dbReference type="SMART" id="SM00184">
    <property type="entry name" value="RING"/>
    <property type="match status" value="1"/>
</dbReference>
<dbReference type="EMBL" id="MU860017">
    <property type="protein sequence ID" value="KAK4241761.1"/>
    <property type="molecule type" value="Genomic_DNA"/>
</dbReference>
<dbReference type="FunFam" id="3.10.20.90:FF:000004">
    <property type="entry name" value="Polyubiquitin Ubiquitin"/>
    <property type="match status" value="4"/>
</dbReference>
<dbReference type="InterPro" id="IPR034931">
    <property type="entry name" value="ETP1_RRM"/>
</dbReference>
<evidence type="ECO:0000313" key="15">
    <source>
        <dbReference type="Proteomes" id="UP001303760"/>
    </source>
</evidence>
<dbReference type="PROSITE" id="PS50053">
    <property type="entry name" value="UBIQUITIN_2"/>
    <property type="match status" value="4"/>
</dbReference>
<dbReference type="Pfam" id="PF00240">
    <property type="entry name" value="ubiquitin"/>
    <property type="match status" value="4"/>
</dbReference>
<organism evidence="14 15">
    <name type="scientific">Achaetomium macrosporum</name>
    <dbReference type="NCBI Taxonomy" id="79813"/>
    <lineage>
        <taxon>Eukaryota</taxon>
        <taxon>Fungi</taxon>
        <taxon>Dikarya</taxon>
        <taxon>Ascomycota</taxon>
        <taxon>Pezizomycotina</taxon>
        <taxon>Sordariomycetes</taxon>
        <taxon>Sordariomycetidae</taxon>
        <taxon>Sordariales</taxon>
        <taxon>Chaetomiaceae</taxon>
        <taxon>Achaetomium</taxon>
    </lineage>
</organism>
<feature type="compositionally biased region" description="Basic and acidic residues" evidence="10">
    <location>
        <begin position="481"/>
        <end position="500"/>
    </location>
</feature>